<evidence type="ECO:0000313" key="8">
    <source>
        <dbReference type="Proteomes" id="UP000599578"/>
    </source>
</evidence>
<name>A0A917ZBR0_9GAMM</name>
<keyword evidence="8" id="KW-1185">Reference proteome</keyword>
<evidence type="ECO:0000256" key="2">
    <source>
        <dbReference type="ARBA" id="ARBA00009477"/>
    </source>
</evidence>
<dbReference type="SUPFAM" id="SSF55781">
    <property type="entry name" value="GAF domain-like"/>
    <property type="match status" value="1"/>
</dbReference>
<dbReference type="InterPro" id="IPR050465">
    <property type="entry name" value="UPF0194_transport"/>
</dbReference>
<evidence type="ECO:0000256" key="5">
    <source>
        <dbReference type="SAM" id="MobiDB-lite"/>
    </source>
</evidence>
<reference evidence="7 8" key="1">
    <citation type="journal article" date="2014" name="Int. J. Syst. Evol. Microbiol.">
        <title>Complete genome sequence of Corynebacterium casei LMG S-19264T (=DSM 44701T), isolated from a smear-ripened cheese.</title>
        <authorList>
            <consortium name="US DOE Joint Genome Institute (JGI-PGF)"/>
            <person name="Walter F."/>
            <person name="Albersmeier A."/>
            <person name="Kalinowski J."/>
            <person name="Ruckert C."/>
        </authorList>
    </citation>
    <scope>NUCLEOTIDE SEQUENCE [LARGE SCALE GENOMIC DNA]</scope>
    <source>
        <strain evidence="7 8">CGMCC 1.7286</strain>
    </source>
</reference>
<dbReference type="Gene3D" id="3.30.450.40">
    <property type="match status" value="1"/>
</dbReference>
<evidence type="ECO:0000256" key="4">
    <source>
        <dbReference type="SAM" id="Coils"/>
    </source>
</evidence>
<dbReference type="GO" id="GO:0016020">
    <property type="term" value="C:membrane"/>
    <property type="evidence" value="ECO:0007669"/>
    <property type="project" value="InterPro"/>
</dbReference>
<sequence>MTEIEQASSAADREAENDAAASASAPSLWRQLDQADSLESLLPVWLSLQSELIGEVQYALAAFDPDVSGDFAVQATWPPASRLPPRLLQSARRALSEQKGIVQQWSDDADSRTALAYPVRLQGAREGVVAVLLQQPEPRLNRAMRELQWGVARLREQCLRDGVEHSDRQAERSRQALDLLAAALQHERFDAMCHACATELALLADCERVSLGFLRGDHARLQCVSHSAQFGQRMNLNRLLEHAIDEAIGQHSLLIYPAPASGPPLTLQAQAELSAASGNVRLLTVPLLAREQPVGALVFERPANRPFDQDSIDILAACAALLGPVLEEKRQNDRWLAVKAVEALRRQLQHLFGPRHTLKKLLVGGSLAFLALSLLLTGPYRVTAESTTEGSQQRAVIAAFDGYIREAPVRAGDRVEAGQLMAAIDDREIALDRLRLLAEKQEKQFARERALSERKLAEVNIVSAQIEKVDAQLRQTDELLARARIIAPFDGLVVSGDLQQSIGAAVRRGDVLFEVTPQDEFRVVLQVPDSQIADIEVGQTGQLLNSALPERPFDIEIRRITPVAEARNGRNTFRVEAGLISPETGLRPGMEGVAKVEAGERRLLWIWTRPLLESARIAIWRWLR</sequence>
<evidence type="ECO:0000256" key="1">
    <source>
        <dbReference type="ARBA" id="ARBA00004196"/>
    </source>
</evidence>
<dbReference type="InterPro" id="IPR058792">
    <property type="entry name" value="Beta-barrel_RND_2"/>
</dbReference>
<accession>A0A917ZBR0</accession>
<feature type="coiled-coil region" evidence="4">
    <location>
        <begin position="424"/>
        <end position="451"/>
    </location>
</feature>
<feature type="domain" description="GAF" evidence="6">
    <location>
        <begin position="188"/>
        <end position="336"/>
    </location>
</feature>
<comment type="caution">
    <text evidence="7">The sequence shown here is derived from an EMBL/GenBank/DDBJ whole genome shotgun (WGS) entry which is preliminary data.</text>
</comment>
<feature type="region of interest" description="Disordered" evidence="5">
    <location>
        <begin position="1"/>
        <end position="24"/>
    </location>
</feature>
<dbReference type="PANTHER" id="PTHR32347:SF23">
    <property type="entry name" value="BLL5650 PROTEIN"/>
    <property type="match status" value="1"/>
</dbReference>
<dbReference type="Gene3D" id="2.40.30.170">
    <property type="match status" value="1"/>
</dbReference>
<dbReference type="PANTHER" id="PTHR32347">
    <property type="entry name" value="EFFLUX SYSTEM COMPONENT YKNX-RELATED"/>
    <property type="match status" value="1"/>
</dbReference>
<gene>
    <name evidence="7" type="ORF">GCM10011348_16380</name>
</gene>
<dbReference type="Pfam" id="PF25973">
    <property type="entry name" value="BSH_CzcB"/>
    <property type="match status" value="1"/>
</dbReference>
<dbReference type="InterPro" id="IPR058647">
    <property type="entry name" value="BSH_CzcB-like"/>
</dbReference>
<dbReference type="InterPro" id="IPR006143">
    <property type="entry name" value="RND_pump_MFP"/>
</dbReference>
<dbReference type="SMART" id="SM00065">
    <property type="entry name" value="GAF"/>
    <property type="match status" value="1"/>
</dbReference>
<organism evidence="7 8">
    <name type="scientific">Marinobacterium nitratireducens</name>
    <dbReference type="NCBI Taxonomy" id="518897"/>
    <lineage>
        <taxon>Bacteria</taxon>
        <taxon>Pseudomonadati</taxon>
        <taxon>Pseudomonadota</taxon>
        <taxon>Gammaproteobacteria</taxon>
        <taxon>Oceanospirillales</taxon>
        <taxon>Oceanospirillaceae</taxon>
        <taxon>Marinobacterium</taxon>
    </lineage>
</organism>
<comment type="similarity">
    <text evidence="2">Belongs to the membrane fusion protein (MFP) (TC 8.A.1) family.</text>
</comment>
<comment type="subcellular location">
    <subcellularLocation>
        <location evidence="1">Cell envelope</location>
    </subcellularLocation>
</comment>
<evidence type="ECO:0000256" key="3">
    <source>
        <dbReference type="ARBA" id="ARBA00023054"/>
    </source>
</evidence>
<evidence type="ECO:0000313" key="7">
    <source>
        <dbReference type="EMBL" id="GGO80200.1"/>
    </source>
</evidence>
<dbReference type="SUPFAM" id="SSF111369">
    <property type="entry name" value="HlyD-like secretion proteins"/>
    <property type="match status" value="1"/>
</dbReference>
<dbReference type="Pfam" id="PF25954">
    <property type="entry name" value="Beta-barrel_RND_2"/>
    <property type="match status" value="1"/>
</dbReference>
<dbReference type="RefSeq" id="WP_188860086.1">
    <property type="nucleotide sequence ID" value="NZ_BMLT01000003.1"/>
</dbReference>
<dbReference type="EMBL" id="BMLT01000003">
    <property type="protein sequence ID" value="GGO80200.1"/>
    <property type="molecule type" value="Genomic_DNA"/>
</dbReference>
<keyword evidence="3 4" id="KW-0175">Coiled coil</keyword>
<dbReference type="GO" id="GO:0022857">
    <property type="term" value="F:transmembrane transporter activity"/>
    <property type="evidence" value="ECO:0007669"/>
    <property type="project" value="InterPro"/>
</dbReference>
<dbReference type="NCBIfam" id="TIGR01730">
    <property type="entry name" value="RND_mfp"/>
    <property type="match status" value="1"/>
</dbReference>
<protein>
    <recommendedName>
        <fullName evidence="6">GAF domain-containing protein</fullName>
    </recommendedName>
</protein>
<proteinExistence type="inferred from homology"/>
<evidence type="ECO:0000259" key="6">
    <source>
        <dbReference type="SMART" id="SM00065"/>
    </source>
</evidence>
<dbReference type="InterPro" id="IPR003018">
    <property type="entry name" value="GAF"/>
</dbReference>
<dbReference type="InterPro" id="IPR029016">
    <property type="entry name" value="GAF-like_dom_sf"/>
</dbReference>
<dbReference type="Proteomes" id="UP000599578">
    <property type="component" value="Unassembled WGS sequence"/>
</dbReference>
<dbReference type="Gene3D" id="2.40.50.100">
    <property type="match status" value="1"/>
</dbReference>
<dbReference type="GO" id="GO:0030313">
    <property type="term" value="C:cell envelope"/>
    <property type="evidence" value="ECO:0007669"/>
    <property type="project" value="UniProtKB-SubCell"/>
</dbReference>
<dbReference type="Pfam" id="PF13492">
    <property type="entry name" value="GAF_3"/>
    <property type="match status" value="1"/>
</dbReference>
<dbReference type="AlphaFoldDB" id="A0A917ZBR0"/>